<dbReference type="Proteomes" id="UP001236559">
    <property type="component" value="Unassembled WGS sequence"/>
</dbReference>
<dbReference type="InterPro" id="IPR007627">
    <property type="entry name" value="RNA_pol_sigma70_r2"/>
</dbReference>
<evidence type="ECO:0000259" key="1">
    <source>
        <dbReference type="Pfam" id="PF04542"/>
    </source>
</evidence>
<gene>
    <name evidence="2" type="ORF">J2S72_001340</name>
</gene>
<accession>A0ABU0AZD5</accession>
<keyword evidence="3" id="KW-1185">Reference proteome</keyword>
<evidence type="ECO:0000313" key="3">
    <source>
        <dbReference type="Proteomes" id="UP001236559"/>
    </source>
</evidence>
<organism evidence="2 3">
    <name type="scientific">Peptoniphilus koenoeneniae</name>
    <dbReference type="NCBI Taxonomy" id="507751"/>
    <lineage>
        <taxon>Bacteria</taxon>
        <taxon>Bacillati</taxon>
        <taxon>Bacillota</taxon>
        <taxon>Tissierellia</taxon>
        <taxon>Tissierellales</taxon>
        <taxon>Peptoniphilaceae</taxon>
        <taxon>Peptoniphilus</taxon>
    </lineage>
</organism>
<dbReference type="SUPFAM" id="SSF88946">
    <property type="entry name" value="Sigma2 domain of RNA polymerase sigma factors"/>
    <property type="match status" value="1"/>
</dbReference>
<dbReference type="Pfam" id="PF04542">
    <property type="entry name" value="Sigma70_r2"/>
    <property type="match status" value="1"/>
</dbReference>
<dbReference type="PANTHER" id="PTHR30603:SF47">
    <property type="entry name" value="RNA POLYMERASE SIGMA FACTOR SIGD, CHLOROPLASTIC"/>
    <property type="match status" value="1"/>
</dbReference>
<evidence type="ECO:0000313" key="2">
    <source>
        <dbReference type="EMBL" id="MDQ0275315.1"/>
    </source>
</evidence>
<protein>
    <submittedName>
        <fullName evidence="2">RNA polymerase sigma factor (Sigma-70 family)</fullName>
    </submittedName>
</protein>
<dbReference type="InterPro" id="IPR013325">
    <property type="entry name" value="RNA_pol_sigma_r2"/>
</dbReference>
<dbReference type="InterPro" id="IPR013324">
    <property type="entry name" value="RNA_pol_sigma_r3/r4-like"/>
</dbReference>
<dbReference type="EMBL" id="JAUSTN010000006">
    <property type="protein sequence ID" value="MDQ0275315.1"/>
    <property type="molecule type" value="Genomic_DNA"/>
</dbReference>
<dbReference type="SUPFAM" id="SSF88659">
    <property type="entry name" value="Sigma3 and sigma4 domains of RNA polymerase sigma factors"/>
    <property type="match status" value="1"/>
</dbReference>
<dbReference type="Gene3D" id="1.10.1740.10">
    <property type="match status" value="1"/>
</dbReference>
<name>A0ABU0AZD5_9FIRM</name>
<dbReference type="InterPro" id="IPR036388">
    <property type="entry name" value="WH-like_DNA-bd_sf"/>
</dbReference>
<feature type="domain" description="RNA polymerase sigma-70 region 2" evidence="1">
    <location>
        <begin position="46"/>
        <end position="91"/>
    </location>
</feature>
<dbReference type="InterPro" id="IPR014284">
    <property type="entry name" value="RNA_pol_sigma-70_dom"/>
</dbReference>
<comment type="caution">
    <text evidence="2">The sequence shown here is derived from an EMBL/GenBank/DDBJ whole genome shotgun (WGS) entry which is preliminary data.</text>
</comment>
<reference evidence="2 3" key="1">
    <citation type="submission" date="2023-07" db="EMBL/GenBank/DDBJ databases">
        <title>Genomic Encyclopedia of Type Strains, Phase IV (KMG-IV): sequencing the most valuable type-strain genomes for metagenomic binning, comparative biology and taxonomic classification.</title>
        <authorList>
            <person name="Goeker M."/>
        </authorList>
    </citation>
    <scope>NUCLEOTIDE SEQUENCE [LARGE SCALE GENOMIC DNA]</scope>
    <source>
        <strain evidence="2 3">DSM 22616</strain>
    </source>
</reference>
<sequence>MNNEELFKEYSKNKKNIELRNEIVMNNLKLVPYTINLNKLYIEGIHDYQEMLQDGYIALIKAVETYDNTLGYTFSSYAISCIISLTRNRLEYNKEASLDQKLYNDDDSMTTLQDTIKDENVNIEAEVINSQLYKEVNYNINNCLDPLELKVIKSFYGIDQEPETFKKIAEDLNMDISEVKKIRKKAETKIKKTKLFRSLKAEYYISYYPKFDLDNTRTSSTNKIYSPVENIALKKIDKDKSLLIETVHSLIKGM</sequence>
<proteinExistence type="predicted"/>
<dbReference type="InterPro" id="IPR050239">
    <property type="entry name" value="Sigma-70_RNA_pol_init_factors"/>
</dbReference>
<dbReference type="RefSeq" id="WP_036740028.1">
    <property type="nucleotide sequence ID" value="NZ_JAUSTN010000006.1"/>
</dbReference>
<dbReference type="Gene3D" id="1.10.10.10">
    <property type="entry name" value="Winged helix-like DNA-binding domain superfamily/Winged helix DNA-binding domain"/>
    <property type="match status" value="1"/>
</dbReference>
<dbReference type="PANTHER" id="PTHR30603">
    <property type="entry name" value="RNA POLYMERASE SIGMA FACTOR RPO"/>
    <property type="match status" value="1"/>
</dbReference>
<dbReference type="NCBIfam" id="TIGR02937">
    <property type="entry name" value="sigma70-ECF"/>
    <property type="match status" value="1"/>
</dbReference>